<organism evidence="2 3">
    <name type="scientific">Paraglaciecola mesophila</name>
    <dbReference type="NCBI Taxonomy" id="197222"/>
    <lineage>
        <taxon>Bacteria</taxon>
        <taxon>Pseudomonadati</taxon>
        <taxon>Pseudomonadota</taxon>
        <taxon>Gammaproteobacteria</taxon>
        <taxon>Alteromonadales</taxon>
        <taxon>Alteromonadaceae</taxon>
        <taxon>Paraglaciecola</taxon>
    </lineage>
</organism>
<feature type="signal peptide" evidence="1">
    <location>
        <begin position="1"/>
        <end position="23"/>
    </location>
</feature>
<keyword evidence="3" id="KW-1185">Reference proteome</keyword>
<evidence type="ECO:0000313" key="2">
    <source>
        <dbReference type="EMBL" id="MEM5498486.1"/>
    </source>
</evidence>
<feature type="chain" id="PRO_5045885786" evidence="1">
    <location>
        <begin position="24"/>
        <end position="393"/>
    </location>
</feature>
<dbReference type="Proteomes" id="UP001461163">
    <property type="component" value="Unassembled WGS sequence"/>
</dbReference>
<comment type="caution">
    <text evidence="2">The sequence shown here is derived from an EMBL/GenBank/DDBJ whole genome shotgun (WGS) entry which is preliminary data.</text>
</comment>
<dbReference type="SUPFAM" id="SSF56935">
    <property type="entry name" value="Porins"/>
    <property type="match status" value="1"/>
</dbReference>
<name>A0ABU9SYC2_9ALTE</name>
<keyword evidence="2" id="KW-0675">Receptor</keyword>
<keyword evidence="1" id="KW-0732">Signal</keyword>
<evidence type="ECO:0000313" key="3">
    <source>
        <dbReference type="Proteomes" id="UP001461163"/>
    </source>
</evidence>
<accession>A0ABU9SYC2</accession>
<reference evidence="2 3" key="1">
    <citation type="submission" date="2024-03" db="EMBL/GenBank/DDBJ databases">
        <title>Community enrichment and isolation of bacterial strains for fucoidan degradation.</title>
        <authorList>
            <person name="Sichert A."/>
        </authorList>
    </citation>
    <scope>NUCLEOTIDE SEQUENCE [LARGE SCALE GENOMIC DNA]</scope>
    <source>
        <strain evidence="2 3">AS12</strain>
    </source>
</reference>
<dbReference type="RefSeq" id="WP_342882055.1">
    <property type="nucleotide sequence ID" value="NZ_JBBMQS010000008.1"/>
</dbReference>
<evidence type="ECO:0000256" key="1">
    <source>
        <dbReference type="SAM" id="SignalP"/>
    </source>
</evidence>
<protein>
    <submittedName>
        <fullName evidence="2">TonB-dependent receptor</fullName>
    </submittedName>
</protein>
<proteinExistence type="predicted"/>
<sequence length="393" mass="44704">MTKFLVVYLLCTFSFFLANLSHAGEFVWHGFGAQGVIQSSDSNYINESGDVSFSLTEVGLNTSYRINQKLRVSAQGIYINDGNRFNEGLRLDYLFLDYQLLSTPSWNVNAHLGRYKNYHWLYSATRDVPHTMPTIVLPQSSYFDAFRDASLGSDGISLIAQHHNELGELDMRWSYGNTSVNQEQTENLMSEFATGELEHDFDTQFSLSFSPLSSGVAMGVSMLRTDFSYDAGNNDVFIDGKAKLFRLMLNLTYSAEFWDINAEAMRERTDFIGLLSNGGIKDTVAEGGYVQGRLFLTPQVTLLARVDMFDADKDDRHGRLLQQNSGGAVPDYFAYRDQITFGASWDFHANWRVRAEFHKVKGRARLAPVFIPDTVTNDSEYWDIWALQVIYWF</sequence>
<gene>
    <name evidence="2" type="ORF">WNY77_13850</name>
</gene>
<dbReference type="EMBL" id="JBBMQS010000008">
    <property type="protein sequence ID" value="MEM5498486.1"/>
    <property type="molecule type" value="Genomic_DNA"/>
</dbReference>